<sequence>MTRLDLRVVDRLPRGARPVVQVKYVDAGDLYLTWRWEHAPDDPRVMVLDRARVGPVLDDLTVALPSPLPSETVPEALDRALRHGAFADRDRENALSAALAAELIPHPLAAELTLLLDRGTRPHLRIQPSPSTAHVPWEALLVDHGTRMVDEVDVSALPPATVRYAPGRRVSAWRPGGPVACVLDPVVPGFPDDSALGSVLGPAPGAITDLVARLGDRLVPAPGVRRADITRDELVAVLGEAARLLYVGHVTTPEHSLDTRLHLSCGATSTGRAGLVRAHRPVTAADIVFGHRAGEPWPMPNRVALIACESGGETRFAEPLGLVAAAIHNGAEYVTATRWTLPTDAGLRRFAVGATETTTALPEAVVAVDHAHDQPDPIAELGAWQRSKAAAWQQHARIEDAPVFWAAFTTTRG</sequence>
<feature type="domain" description="CHAT" evidence="1">
    <location>
        <begin position="95"/>
        <end position="410"/>
    </location>
</feature>
<dbReference type="STRING" id="200378.SAMN05216553_10522"/>
<organism evidence="2 3">
    <name type="scientific">Lentzea fradiae</name>
    <dbReference type="NCBI Taxonomy" id="200378"/>
    <lineage>
        <taxon>Bacteria</taxon>
        <taxon>Bacillati</taxon>
        <taxon>Actinomycetota</taxon>
        <taxon>Actinomycetes</taxon>
        <taxon>Pseudonocardiales</taxon>
        <taxon>Pseudonocardiaceae</taxon>
        <taxon>Lentzea</taxon>
    </lineage>
</organism>
<accession>A0A1G7QZL4</accession>
<name>A0A1G7QZL4_9PSEU</name>
<dbReference type="InterPro" id="IPR024983">
    <property type="entry name" value="CHAT_dom"/>
</dbReference>
<evidence type="ECO:0000313" key="2">
    <source>
        <dbReference type="EMBL" id="SDG03972.1"/>
    </source>
</evidence>
<proteinExistence type="predicted"/>
<dbReference type="Proteomes" id="UP000199623">
    <property type="component" value="Unassembled WGS sequence"/>
</dbReference>
<gene>
    <name evidence="2" type="ORF">SAMN05216553_10522</name>
</gene>
<dbReference type="AlphaFoldDB" id="A0A1G7QZL4"/>
<reference evidence="3" key="1">
    <citation type="submission" date="2016-10" db="EMBL/GenBank/DDBJ databases">
        <authorList>
            <person name="Varghese N."/>
            <person name="Submissions S."/>
        </authorList>
    </citation>
    <scope>NUCLEOTIDE SEQUENCE [LARGE SCALE GENOMIC DNA]</scope>
    <source>
        <strain evidence="3">CGMCC 4.3506</strain>
    </source>
</reference>
<dbReference type="EMBL" id="FNCC01000005">
    <property type="protein sequence ID" value="SDG03972.1"/>
    <property type="molecule type" value="Genomic_DNA"/>
</dbReference>
<keyword evidence="3" id="KW-1185">Reference proteome</keyword>
<dbReference type="Pfam" id="PF12770">
    <property type="entry name" value="CHAT"/>
    <property type="match status" value="1"/>
</dbReference>
<evidence type="ECO:0000313" key="3">
    <source>
        <dbReference type="Proteomes" id="UP000199623"/>
    </source>
</evidence>
<evidence type="ECO:0000259" key="1">
    <source>
        <dbReference type="Pfam" id="PF12770"/>
    </source>
</evidence>
<protein>
    <submittedName>
        <fullName evidence="2">CHAT domain-containing protein</fullName>
    </submittedName>
</protein>